<accession>A0A1C1CTH8</accession>
<dbReference type="VEuPathDB" id="FungiDB:CLCR_08856"/>
<evidence type="ECO:0000313" key="2">
    <source>
        <dbReference type="Proteomes" id="UP000094526"/>
    </source>
</evidence>
<dbReference type="AlphaFoldDB" id="A0A1C1CTH8"/>
<name>A0A1C1CTH8_9EURO</name>
<proteinExistence type="predicted"/>
<sequence>MLILDLPNEVLAQIVRYANFNGDLSGLRLTHPRLLGALVYQDRLLLEDTLLRYGISPRALSLYRSQHVRRPFPHSDLDPAMLDVLTLDRFLRETGSLAVDADQAPRSLHNVLVEHRPSSREPLMLFAAFTRVLNSSTTVSHSTTSDLLVPSPNGGQTYSRKCSDSFLRFLKQELTLVELEAIIGAISVCAMKLWSTVFVFRPKDSTVTGFGSLSGASFNTDQAILTEHIIWKGPLWAARVLEVYGPAETGATSTTQVDADVGNNLIEEAVWRGTREEGARLAANGVARLLWKERQERIEAKASSAAEKISITDMRVNPSVWRGSSGDM</sequence>
<organism evidence="1 2">
    <name type="scientific">Cladophialophora carrionii</name>
    <dbReference type="NCBI Taxonomy" id="86049"/>
    <lineage>
        <taxon>Eukaryota</taxon>
        <taxon>Fungi</taxon>
        <taxon>Dikarya</taxon>
        <taxon>Ascomycota</taxon>
        <taxon>Pezizomycotina</taxon>
        <taxon>Eurotiomycetes</taxon>
        <taxon>Chaetothyriomycetidae</taxon>
        <taxon>Chaetothyriales</taxon>
        <taxon>Herpotrichiellaceae</taxon>
        <taxon>Cladophialophora</taxon>
    </lineage>
</organism>
<dbReference type="OrthoDB" id="4108861at2759"/>
<comment type="caution">
    <text evidence="1">The sequence shown here is derived from an EMBL/GenBank/DDBJ whole genome shotgun (WGS) entry which is preliminary data.</text>
</comment>
<keyword evidence="2" id="KW-1185">Reference proteome</keyword>
<dbReference type="EMBL" id="LGRB01000009">
    <property type="protein sequence ID" value="OCT51801.1"/>
    <property type="molecule type" value="Genomic_DNA"/>
</dbReference>
<reference evidence="2" key="1">
    <citation type="submission" date="2015-07" db="EMBL/GenBank/DDBJ databases">
        <authorList>
            <person name="Teixeira M.M."/>
            <person name="Souza R.C."/>
            <person name="Almeida L.G."/>
            <person name="Vicente V.A."/>
            <person name="de Hoog S."/>
            <person name="Bocca A.L."/>
            <person name="de Almeida S.R."/>
            <person name="Vasconcelos A.T."/>
            <person name="Felipe M.S."/>
        </authorList>
    </citation>
    <scope>NUCLEOTIDE SEQUENCE [LARGE SCALE GENOMIC DNA]</scope>
    <source>
        <strain evidence="2">KSF</strain>
    </source>
</reference>
<dbReference type="VEuPathDB" id="FungiDB:G647_06314"/>
<dbReference type="eggNOG" id="ENOG502R9NB">
    <property type="taxonomic scope" value="Eukaryota"/>
</dbReference>
<gene>
    <name evidence="1" type="ORF">CLCR_08856</name>
</gene>
<evidence type="ECO:0000313" key="1">
    <source>
        <dbReference type="EMBL" id="OCT51801.1"/>
    </source>
</evidence>
<protein>
    <submittedName>
        <fullName evidence="1">Uncharacterized protein</fullName>
    </submittedName>
</protein>
<dbReference type="Proteomes" id="UP000094526">
    <property type="component" value="Unassembled WGS sequence"/>
</dbReference>